<evidence type="ECO:0000313" key="3">
    <source>
        <dbReference type="Proteomes" id="UP000016801"/>
    </source>
</evidence>
<gene>
    <name evidence="2" type="ORF">CPUR_01324</name>
</gene>
<dbReference type="AlphaFoldDB" id="M1W2Q8"/>
<evidence type="ECO:0000259" key="1">
    <source>
        <dbReference type="Pfam" id="PF07727"/>
    </source>
</evidence>
<dbReference type="InterPro" id="IPR013103">
    <property type="entry name" value="RVT_2"/>
</dbReference>
<dbReference type="Proteomes" id="UP000016801">
    <property type="component" value="Unassembled WGS sequence"/>
</dbReference>
<keyword evidence="3" id="KW-1185">Reference proteome</keyword>
<reference evidence="2 3" key="1">
    <citation type="journal article" date="2013" name="PLoS Genet.">
        <title>Plant-symbiotic fungi as chemical engineers: Multi-genome analysis of the Clavicipitaceae reveals dynamics of alkaloid loci.</title>
        <authorList>
            <person name="Schardl C.L."/>
            <person name="Young C.A."/>
            <person name="Hesse U."/>
            <person name="Amyotte S.G."/>
            <person name="Andreeva K."/>
            <person name="Calie P.J."/>
            <person name="Fleetwood D.J."/>
            <person name="Haws D.C."/>
            <person name="Moore N."/>
            <person name="Oeser B."/>
            <person name="Panaccione D.G."/>
            <person name="Schweri K.K."/>
            <person name="Voisey C.R."/>
            <person name="Farman M.L."/>
            <person name="Jaromczyk J.W."/>
            <person name="Roe B.A."/>
            <person name="O'Sullivan D.M."/>
            <person name="Scott B."/>
            <person name="Tudzynski P."/>
            <person name="An Z."/>
            <person name="Arnaoudova E.G."/>
            <person name="Bullock C.T."/>
            <person name="Charlton N.D."/>
            <person name="Chen L."/>
            <person name="Cox M."/>
            <person name="Dinkins R.D."/>
            <person name="Florea S."/>
            <person name="Glenn A.E."/>
            <person name="Gordon A."/>
            <person name="Gueldener U."/>
            <person name="Harris D.R."/>
            <person name="Hollin W."/>
            <person name="Jaromczyk J."/>
            <person name="Johnson R.D."/>
            <person name="Khan A.K."/>
            <person name="Leistner E."/>
            <person name="Leuchtmann A."/>
            <person name="Li C."/>
            <person name="Liu J."/>
            <person name="Liu J."/>
            <person name="Liu M."/>
            <person name="Mace W."/>
            <person name="Machado C."/>
            <person name="Nagabhyru P."/>
            <person name="Pan J."/>
            <person name="Schmid J."/>
            <person name="Sugawara K."/>
            <person name="Steiner U."/>
            <person name="Takach J.E."/>
            <person name="Tanaka E."/>
            <person name="Webb J.S."/>
            <person name="Wilson E.V."/>
            <person name="Wiseman J.L."/>
            <person name="Yoshida R."/>
            <person name="Zeng Z."/>
        </authorList>
    </citation>
    <scope>NUCLEOTIDE SEQUENCE [LARGE SCALE GENOMIC DNA]</scope>
    <source>
        <strain evidence="2 3">20.1</strain>
    </source>
</reference>
<comment type="caution">
    <text evidence="2">The sequence shown here is derived from an EMBL/GenBank/DDBJ whole genome shotgun (WGS) entry which is preliminary data.</text>
</comment>
<feature type="domain" description="Reverse transcriptase Ty1/copia-type" evidence="1">
    <location>
        <begin position="47"/>
        <end position="118"/>
    </location>
</feature>
<dbReference type="EMBL" id="CAGA01000006">
    <property type="protein sequence ID" value="CCE27850.1"/>
    <property type="molecule type" value="Genomic_DNA"/>
</dbReference>
<evidence type="ECO:0000313" key="2">
    <source>
        <dbReference type="EMBL" id="CCE27850.1"/>
    </source>
</evidence>
<organism evidence="2 3">
    <name type="scientific">Claviceps purpurea (strain 20.1)</name>
    <name type="common">Ergot fungus</name>
    <name type="synonym">Sphacelia segetum</name>
    <dbReference type="NCBI Taxonomy" id="1111077"/>
    <lineage>
        <taxon>Eukaryota</taxon>
        <taxon>Fungi</taxon>
        <taxon>Dikarya</taxon>
        <taxon>Ascomycota</taxon>
        <taxon>Pezizomycotina</taxon>
        <taxon>Sordariomycetes</taxon>
        <taxon>Hypocreomycetidae</taxon>
        <taxon>Hypocreales</taxon>
        <taxon>Clavicipitaceae</taxon>
        <taxon>Claviceps</taxon>
    </lineage>
</organism>
<dbReference type="Pfam" id="PF07727">
    <property type="entry name" value="RVT_2"/>
    <property type="match status" value="1"/>
</dbReference>
<protein>
    <recommendedName>
        <fullName evidence="1">Reverse transcriptase Ty1/copia-type domain-containing protein</fullName>
    </recommendedName>
</protein>
<accession>M1W2Q8</accession>
<name>M1W2Q8_CLAP2</name>
<dbReference type="OrthoDB" id="5080335at2759"/>
<dbReference type="STRING" id="1111077.M1W2Q8"/>
<dbReference type="VEuPathDB" id="FungiDB:CPUR_01324"/>
<proteinExistence type="predicted"/>
<dbReference type="HOGENOM" id="CLU_2015021_0_0_1"/>
<sequence>MTSDAHRFAKNGWFFGEISNDTYPRKTPMRQLHQIDRSACLWPSQQKYNLELKQYDVTNALVPASMDRDVYMRMPKGYRKKGTIVKLQKALYGLRISFLLWQKEFTTNLKASGFQTVDQGRHH</sequence>